<dbReference type="Pfam" id="PF04938">
    <property type="entry name" value="SIP1"/>
    <property type="match status" value="1"/>
</dbReference>
<evidence type="ECO:0000313" key="2">
    <source>
        <dbReference type="EMBL" id="OJD34020.1"/>
    </source>
</evidence>
<feature type="region of interest" description="Disordered" evidence="1">
    <location>
        <begin position="536"/>
        <end position="575"/>
    </location>
</feature>
<feature type="compositionally biased region" description="Basic and acidic residues" evidence="1">
    <location>
        <begin position="123"/>
        <end position="140"/>
    </location>
</feature>
<feature type="compositionally biased region" description="Basic residues" evidence="1">
    <location>
        <begin position="1"/>
        <end position="10"/>
    </location>
</feature>
<dbReference type="GeneID" id="31013736"/>
<feature type="region of interest" description="Disordered" evidence="1">
    <location>
        <begin position="1"/>
        <end position="231"/>
    </location>
</feature>
<accession>A0A1J9S1X5</accession>
<proteinExistence type="predicted"/>
<dbReference type="STRING" id="236234.A0A1J9S1X5"/>
<dbReference type="GO" id="GO:0000387">
    <property type="term" value="P:spliceosomal snRNP assembly"/>
    <property type="evidence" value="ECO:0007669"/>
    <property type="project" value="InterPro"/>
</dbReference>
<gene>
    <name evidence="2" type="ORF">BKCO1_2600073</name>
</gene>
<dbReference type="OrthoDB" id="428895at2759"/>
<protein>
    <submittedName>
        <fullName evidence="2">Snare complex subunit vam7 protein</fullName>
    </submittedName>
</protein>
<feature type="region of interest" description="Disordered" evidence="1">
    <location>
        <begin position="618"/>
        <end position="641"/>
    </location>
</feature>
<organism evidence="2 3">
    <name type="scientific">Diplodia corticola</name>
    <dbReference type="NCBI Taxonomy" id="236234"/>
    <lineage>
        <taxon>Eukaryota</taxon>
        <taxon>Fungi</taxon>
        <taxon>Dikarya</taxon>
        <taxon>Ascomycota</taxon>
        <taxon>Pezizomycotina</taxon>
        <taxon>Dothideomycetes</taxon>
        <taxon>Dothideomycetes incertae sedis</taxon>
        <taxon>Botryosphaeriales</taxon>
        <taxon>Botryosphaeriaceae</taxon>
        <taxon>Diplodia</taxon>
    </lineage>
</organism>
<sequence length="641" mass="72475">MPAPPAKRKNMAVTADGAQYNKRHRPDNYTAVMAMPPPPRPTVSKPPTAVKHEEKNPKKAWRVDEEKPVITPPRAQKPNLWSWTKDGPGNDPATRNQSNRGFANGKKLRKAAQAETTSAIKSEMSEVKEEPVGEVKSQDAKDDDGADNGTAEEKNHDNAANPEAPGSPVDAPETHFATFTPMGRGKVLYQKPNGEQNREEPKGKSKKNTNQKDLRYGQASALNLDDSGSDNEEGVEAMRYLKGVRLEANGLPITFRDTEPSDSRAIYSTAVGDTRGFYDDGAYVARPHLIGPVRPSGYAASEAFDEEEDYEDEEQYLEDGFYVRWVDAQEEYYNRLLLRFEGYRNLMAQTPTEDQQKSLDKSRYCTFPNAPKIMRQAVRRWLDVFTDMPPHPVQVAQMDSYCVLKLLDILKRKLECFKDVEESISLWIFALLARLCEVIPIHCDEASIVREMALRALMVRVTFTGEHIAELEDKVPQYYAEDRDFFQHVDADPRQGKKKEEEDGDAALKKALAQKKELLTKKEELKKRVAEMPRMVSKREAFGMSPRASSSSDEEEEESIQEQEKNDKPNPNANTRTTLNMILAVACDVFGQKDLSKYLEVWGEYDYPEPLVEQMEVLAQMEEESDTSLPPMLSPLGSPKR</sequence>
<evidence type="ECO:0000256" key="1">
    <source>
        <dbReference type="SAM" id="MobiDB-lite"/>
    </source>
</evidence>
<dbReference type="InterPro" id="IPR035426">
    <property type="entry name" value="Gemin2/Brr1"/>
</dbReference>
<keyword evidence="3" id="KW-1185">Reference proteome</keyword>
<evidence type="ECO:0000313" key="3">
    <source>
        <dbReference type="Proteomes" id="UP000183809"/>
    </source>
</evidence>
<dbReference type="Gene3D" id="1.20.58.1070">
    <property type="match status" value="1"/>
</dbReference>
<dbReference type="Proteomes" id="UP000183809">
    <property type="component" value="Unassembled WGS sequence"/>
</dbReference>
<feature type="compositionally biased region" description="Basic and acidic residues" evidence="1">
    <location>
        <begin position="50"/>
        <end position="68"/>
    </location>
</feature>
<feature type="compositionally biased region" description="Low complexity" evidence="1">
    <location>
        <begin position="628"/>
        <end position="641"/>
    </location>
</feature>
<dbReference type="AlphaFoldDB" id="A0A1J9S1X5"/>
<name>A0A1J9S1X5_9PEZI</name>
<dbReference type="EMBL" id="MNUE01000026">
    <property type="protein sequence ID" value="OJD34020.1"/>
    <property type="molecule type" value="Genomic_DNA"/>
</dbReference>
<comment type="caution">
    <text evidence="2">The sequence shown here is derived from an EMBL/GenBank/DDBJ whole genome shotgun (WGS) entry which is preliminary data.</text>
</comment>
<dbReference type="RefSeq" id="XP_020130280.1">
    <property type="nucleotide sequence ID" value="XM_020273475.1"/>
</dbReference>
<reference evidence="2 3" key="1">
    <citation type="submission" date="2016-10" db="EMBL/GenBank/DDBJ databases">
        <title>Proteomics and genomics reveal pathogen-plant mechanisms compatible with a hemibiotrophic lifestyle of Diplodia corticola.</title>
        <authorList>
            <person name="Fernandes I."/>
            <person name="De Jonge R."/>
            <person name="Van De Peer Y."/>
            <person name="Devreese B."/>
            <person name="Alves A."/>
            <person name="Esteves A.C."/>
        </authorList>
    </citation>
    <scope>NUCLEOTIDE SEQUENCE [LARGE SCALE GENOMIC DNA]</scope>
    <source>
        <strain evidence="2 3">CBS 112549</strain>
    </source>
</reference>
<feature type="compositionally biased region" description="Acidic residues" evidence="1">
    <location>
        <begin position="552"/>
        <end position="561"/>
    </location>
</feature>